<feature type="chain" id="PRO_5007105158" evidence="2">
    <location>
        <begin position="24"/>
        <end position="65"/>
    </location>
</feature>
<dbReference type="AlphaFoldDB" id="A0A101RNP3"/>
<feature type="region of interest" description="Disordered" evidence="1">
    <location>
        <begin position="40"/>
        <end position="65"/>
    </location>
</feature>
<name>A0A101RNP3_9ACTN</name>
<protein>
    <submittedName>
        <fullName evidence="3">Uncharacterized protein</fullName>
    </submittedName>
</protein>
<comment type="caution">
    <text evidence="3">The sequence shown here is derived from an EMBL/GenBank/DDBJ whole genome shotgun (WGS) entry which is preliminary data.</text>
</comment>
<proteinExistence type="predicted"/>
<feature type="signal peptide" evidence="2">
    <location>
        <begin position="1"/>
        <end position="23"/>
    </location>
</feature>
<accession>A0A101RNP3</accession>
<sequence>MSVALDACCLVLTLLPALPWVMAAVACEQARYSLPSAGFRADQDARVSEPWAPVPAGDREASNAA</sequence>
<organism evidence="3 4">
    <name type="scientific">Streptomyces canus</name>
    <dbReference type="NCBI Taxonomy" id="58343"/>
    <lineage>
        <taxon>Bacteria</taxon>
        <taxon>Bacillati</taxon>
        <taxon>Actinomycetota</taxon>
        <taxon>Actinomycetes</taxon>
        <taxon>Kitasatosporales</taxon>
        <taxon>Streptomycetaceae</taxon>
        <taxon>Streptomyces</taxon>
        <taxon>Streptomyces aurantiacus group</taxon>
    </lineage>
</organism>
<dbReference type="STRING" id="58343.AQJ46_41785"/>
<evidence type="ECO:0000256" key="1">
    <source>
        <dbReference type="SAM" id="MobiDB-lite"/>
    </source>
</evidence>
<dbReference type="EMBL" id="LMWU01000055">
    <property type="protein sequence ID" value="KUN58810.1"/>
    <property type="molecule type" value="Genomic_DNA"/>
</dbReference>
<keyword evidence="2" id="KW-0732">Signal</keyword>
<gene>
    <name evidence="3" type="ORF">AQJ46_41785</name>
</gene>
<dbReference type="Proteomes" id="UP000053669">
    <property type="component" value="Unassembled WGS sequence"/>
</dbReference>
<reference evidence="3 4" key="1">
    <citation type="submission" date="2015-10" db="EMBL/GenBank/DDBJ databases">
        <title>Draft genome sequence of Streptomyces canus DSM 40017, type strain for the species Streptomyces canus.</title>
        <authorList>
            <person name="Ruckert C."/>
            <person name="Winkler A."/>
            <person name="Kalinowski J."/>
            <person name="Kampfer P."/>
            <person name="Glaeser S."/>
        </authorList>
    </citation>
    <scope>NUCLEOTIDE SEQUENCE [LARGE SCALE GENOMIC DNA]</scope>
    <source>
        <strain evidence="3 4">DSM 40017</strain>
    </source>
</reference>
<dbReference type="RefSeq" id="WP_059210572.1">
    <property type="nucleotide sequence ID" value="NZ_KQ948674.1"/>
</dbReference>
<evidence type="ECO:0000313" key="3">
    <source>
        <dbReference type="EMBL" id="KUN58810.1"/>
    </source>
</evidence>
<evidence type="ECO:0000313" key="4">
    <source>
        <dbReference type="Proteomes" id="UP000053669"/>
    </source>
</evidence>
<evidence type="ECO:0000256" key="2">
    <source>
        <dbReference type="SAM" id="SignalP"/>
    </source>
</evidence>